<protein>
    <submittedName>
        <fullName evidence="2">Uncharacterized protein</fullName>
    </submittedName>
</protein>
<accession>A0ABM7YQR9</accession>
<dbReference type="EMBL" id="AP025730">
    <property type="protein sequence ID" value="BDI06870.1"/>
    <property type="molecule type" value="Genomic_DNA"/>
</dbReference>
<proteinExistence type="predicted"/>
<feature type="region of interest" description="Disordered" evidence="1">
    <location>
        <begin position="1"/>
        <end position="39"/>
    </location>
</feature>
<name>A0ABM7YQR9_9BURK</name>
<feature type="compositionally biased region" description="Polar residues" evidence="1">
    <location>
        <begin position="10"/>
        <end position="21"/>
    </location>
</feature>
<gene>
    <name evidence="2" type="ORF">CATMQ487_38400</name>
</gene>
<dbReference type="RefSeq" id="WP_251970110.1">
    <property type="nucleotide sequence ID" value="NZ_AP025730.1"/>
</dbReference>
<evidence type="ECO:0000313" key="3">
    <source>
        <dbReference type="Proteomes" id="UP001057498"/>
    </source>
</evidence>
<dbReference type="Proteomes" id="UP001057498">
    <property type="component" value="Chromosome"/>
</dbReference>
<sequence>MGRTPVLDESSMQSAESQIPQLASRAGRAAHERAVSSDTATLVMKTASGQLVARQVGGVVIVLKTLPASTPVRAGTVLKRVGKSRSHEATGQ</sequence>
<keyword evidence="3" id="KW-1185">Reference proteome</keyword>
<reference evidence="2" key="1">
    <citation type="submission" date="2022-04" db="EMBL/GenBank/DDBJ databases">
        <title>Whole genome sequence of Sphaerotilus sp. FB-5.</title>
        <authorList>
            <person name="Takeda M."/>
            <person name="Narihara S."/>
            <person name="Akimoto M."/>
            <person name="Akimoto R."/>
            <person name="Nishiyashiki S."/>
            <person name="Murakami T."/>
        </authorList>
    </citation>
    <scope>NUCLEOTIDE SEQUENCE</scope>
    <source>
        <strain evidence="2">FB-5</strain>
    </source>
</reference>
<evidence type="ECO:0000256" key="1">
    <source>
        <dbReference type="SAM" id="MobiDB-lite"/>
    </source>
</evidence>
<evidence type="ECO:0000313" key="2">
    <source>
        <dbReference type="EMBL" id="BDI06870.1"/>
    </source>
</evidence>
<organism evidence="2 3">
    <name type="scientific">Sphaerotilus microaerophilus</name>
    <dbReference type="NCBI Taxonomy" id="2914710"/>
    <lineage>
        <taxon>Bacteria</taxon>
        <taxon>Pseudomonadati</taxon>
        <taxon>Pseudomonadota</taxon>
        <taxon>Betaproteobacteria</taxon>
        <taxon>Burkholderiales</taxon>
        <taxon>Sphaerotilaceae</taxon>
        <taxon>Sphaerotilus</taxon>
    </lineage>
</organism>